<organism evidence="4 5">
    <name type="scientific">Sphaerosporella brunnea</name>
    <dbReference type="NCBI Taxonomy" id="1250544"/>
    <lineage>
        <taxon>Eukaryota</taxon>
        <taxon>Fungi</taxon>
        <taxon>Dikarya</taxon>
        <taxon>Ascomycota</taxon>
        <taxon>Pezizomycotina</taxon>
        <taxon>Pezizomycetes</taxon>
        <taxon>Pezizales</taxon>
        <taxon>Pyronemataceae</taxon>
        <taxon>Sphaerosporella</taxon>
    </lineage>
</organism>
<dbReference type="GO" id="GO:0005737">
    <property type="term" value="C:cytoplasm"/>
    <property type="evidence" value="ECO:0007669"/>
    <property type="project" value="TreeGrafter"/>
</dbReference>
<dbReference type="Pfam" id="PF25351">
    <property type="entry name" value="PH_BUD3_C"/>
    <property type="match status" value="1"/>
</dbReference>
<feature type="compositionally biased region" description="Pro residues" evidence="2">
    <location>
        <begin position="1201"/>
        <end position="1247"/>
    </location>
</feature>
<gene>
    <name evidence="4" type="ORF">FN846DRAFT_899172</name>
</gene>
<feature type="compositionally biased region" description="Basic and acidic residues" evidence="2">
    <location>
        <begin position="1156"/>
        <end position="1170"/>
    </location>
</feature>
<reference evidence="4 5" key="1">
    <citation type="submission" date="2019-09" db="EMBL/GenBank/DDBJ databases">
        <title>Draft genome of the ectomycorrhizal ascomycete Sphaerosporella brunnea.</title>
        <authorList>
            <consortium name="DOE Joint Genome Institute"/>
            <person name="Benucci G.M."/>
            <person name="Marozzi G."/>
            <person name="Antonielli L."/>
            <person name="Sanchez S."/>
            <person name="Marco P."/>
            <person name="Wang X."/>
            <person name="Falini L.B."/>
            <person name="Barry K."/>
            <person name="Haridas S."/>
            <person name="Lipzen A."/>
            <person name="Labutti K."/>
            <person name="Grigoriev I.V."/>
            <person name="Murat C."/>
            <person name="Martin F."/>
            <person name="Albertini E."/>
            <person name="Donnini D."/>
            <person name="Bonito G."/>
        </authorList>
    </citation>
    <scope>NUCLEOTIDE SEQUENCE [LARGE SCALE GENOMIC DNA]</scope>
    <source>
        <strain evidence="4 5">Sb_GMNB300</strain>
    </source>
</reference>
<accession>A0A5J5EVQ5</accession>
<keyword evidence="1" id="KW-0175">Coiled coil</keyword>
<feature type="coiled-coil region" evidence="1">
    <location>
        <begin position="1384"/>
        <end position="1411"/>
    </location>
</feature>
<proteinExistence type="predicted"/>
<dbReference type="GO" id="GO:0005085">
    <property type="term" value="F:guanyl-nucleotide exchange factor activity"/>
    <property type="evidence" value="ECO:0007669"/>
    <property type="project" value="InterPro"/>
</dbReference>
<dbReference type="InParanoid" id="A0A5J5EVQ5"/>
<dbReference type="InterPro" id="IPR057454">
    <property type="entry name" value="Bud3_C"/>
</dbReference>
<dbReference type="SUPFAM" id="SSF48065">
    <property type="entry name" value="DBL homology domain (DH-domain)"/>
    <property type="match status" value="1"/>
</dbReference>
<dbReference type="InterPro" id="IPR021895">
    <property type="entry name" value="Bud3_N"/>
</dbReference>
<dbReference type="CDD" id="cd00160">
    <property type="entry name" value="RhoGEF"/>
    <property type="match status" value="1"/>
</dbReference>
<feature type="compositionally biased region" description="Pro residues" evidence="2">
    <location>
        <begin position="1082"/>
        <end position="1096"/>
    </location>
</feature>
<feature type="region of interest" description="Disordered" evidence="2">
    <location>
        <begin position="1013"/>
        <end position="1114"/>
    </location>
</feature>
<feature type="compositionally biased region" description="Basic and acidic residues" evidence="2">
    <location>
        <begin position="1251"/>
        <end position="1263"/>
    </location>
</feature>
<feature type="compositionally biased region" description="Basic and acidic residues" evidence="2">
    <location>
        <begin position="1056"/>
        <end position="1081"/>
    </location>
</feature>
<feature type="domain" description="DH" evidence="3">
    <location>
        <begin position="229"/>
        <end position="413"/>
    </location>
</feature>
<dbReference type="Pfam" id="PF00621">
    <property type="entry name" value="RhoGEF"/>
    <property type="match status" value="1"/>
</dbReference>
<feature type="compositionally biased region" description="Pro residues" evidence="2">
    <location>
        <begin position="1182"/>
        <end position="1191"/>
    </location>
</feature>
<dbReference type="PANTHER" id="PTHR22834">
    <property type="entry name" value="NUCLEAR FUSION PROTEIN FUS2"/>
    <property type="match status" value="1"/>
</dbReference>
<dbReference type="InterPro" id="IPR035899">
    <property type="entry name" value="DBL_dom_sf"/>
</dbReference>
<comment type="caution">
    <text evidence="4">The sequence shown here is derived from an EMBL/GenBank/DDBJ whole genome shotgun (WGS) entry which is preliminary data.</text>
</comment>
<sequence length="1458" mass="162417">MASLSPPAPDLTTCTPYCATDPVLGHIVVFYNHAVSQTTSPISNRIEAHILSCAGFQTYPKLILTHSSPLYAAVNHLPLQKQSSELHRGLAIAVLKYFSELSKAVKETILRSKSNGAAPREGQAVAFDEMHAGDLAARLKEVESDSLAHDLICAMSERFVGSVDLDIVVRSQEPGAPEITPESIPEEVEKFLDRFGEPSYLPFTKLKRSASKPASAQTRPRSLQDTAEALNRELDELRYTEENYVAKLRELLEDTVKPLKQRRPSSRKGEGSALSPKELDILFPPCLEAIIEVNSQFLERIRDSGIEEFSKCCLEMFPTFKKPYEEYMQASAEFPQLLAKLTKHKDSSVSKRVQQTGEQRLRSLIIEPVQRLPRYSLLIDNMVNILPPEHHSLKHLNAARDVITEICSLQSSESTERTTTVKRLQTIIASWPVLLHPTGRLITAVDFFDILPPFNDNTSEAISSILLLFPDCVAILRRPSSRSMLARGIMAEVDRPGGGISIASGSAARREGGGHDLQFLGWIDIMDIRLASSDSGTVLWMTLSSNLKDGWDVRGGGTSLRKMRLLNQYEGRAYKVEEEFVKARLERRMGRKTKGVVGLREGKYEGLTLWSCVWGSQEVYAAEKRKGSTVVYLDIGSTGSNTARSQLMSEVGKDCVDIVFSLEEVKAKQLRLECRSWNEYSSTDTVQHEELLPAFAMRLSSLLRLHASPQHPPLTSALLSANRKLMRSLGAFESEGRFGKLRAPSPVKLINSILNTPGSPSKSARAGLLDRTQSQILPLRPERPISMLHRGSTALGLVDDEESQDGGTRHKIIMPTESPLRKLEDTFEAFVNAIRMIGSSGLDLRPLHEIYKVDNDAVEMFLDQLITDPRSVRIEQDTGIDVVYVAFARFLSEDWREGMGPVVSESALQELQRKSETLHPGDFEDFFRIFVLDWTPQNKRAFRTLIVLLREMQEKVEDEDDMGILTKAFTELLVGTEVNALDYMGLVDMFVGDMNTLFSEAPPPQLENGAVKRAKSMNTPNQSSLRKRLGLTHTSSMRDPYRSDKDKAQSVWRTLSKRDKDNAKTRMERSKSIDNSARPKIELPPPVPLLPPGPRPPSRDRFNSGRPIVVGAGPATPIQAMRPLSTVMLASPINLASPEPLNPRRKRRSSLSDLTNHPEYRPLIPAKDKPPVGSNVEEIDDIPPPPPPHSSTPPLRLSHSPTPPLYPTPPLHPTPPLYPTPPLNPTPPLQPILPLQPTPPPYPPPIYTDPQRLDPPHGDRSGKDSPPSSLSRHPTMRKSFGASTAVPVSQRLKMQSTQKLRERLNNEKQALSTAAVDSSLQREIDLIGAELNSAMNLSSSSLRTRTTPSQTLQAEKLRDLSLRLLAVEARVSLLSSSNANSAEVEKLKVQLSKKEKELEDVDKLLNDCVAENDVMFERFNEELVKMSNGFKLGKGEAEVLEMLKVVREEQARLKRENM</sequence>
<dbReference type="EMBL" id="VXIS01000105">
    <property type="protein sequence ID" value="KAA8904653.1"/>
    <property type="molecule type" value="Genomic_DNA"/>
</dbReference>
<dbReference type="GO" id="GO:0031991">
    <property type="term" value="P:regulation of actomyosin contractile ring contraction"/>
    <property type="evidence" value="ECO:0007669"/>
    <property type="project" value="TreeGrafter"/>
</dbReference>
<dbReference type="OrthoDB" id="4066896at2759"/>
<evidence type="ECO:0000256" key="2">
    <source>
        <dbReference type="SAM" id="MobiDB-lite"/>
    </source>
</evidence>
<feature type="region of interest" description="Disordered" evidence="2">
    <location>
        <begin position="1134"/>
        <end position="1292"/>
    </location>
</feature>
<dbReference type="InterPro" id="IPR051492">
    <property type="entry name" value="Dynamin-Rho_GEF"/>
</dbReference>
<evidence type="ECO:0000259" key="3">
    <source>
        <dbReference type="PROSITE" id="PS50010"/>
    </source>
</evidence>
<dbReference type="PANTHER" id="PTHR22834:SF21">
    <property type="entry name" value="GUANYL NUCLEOTIDE EXCHANGE FACTOR, PUTATIVE (AFU_ORTHOLOGUE AFUA_5G11890)-RELATED"/>
    <property type="match status" value="1"/>
</dbReference>
<evidence type="ECO:0000313" key="5">
    <source>
        <dbReference type="Proteomes" id="UP000326924"/>
    </source>
</evidence>
<dbReference type="GO" id="GO:0032955">
    <property type="term" value="P:regulation of division septum assembly"/>
    <property type="evidence" value="ECO:0007669"/>
    <property type="project" value="TreeGrafter"/>
</dbReference>
<dbReference type="InterPro" id="IPR000219">
    <property type="entry name" value="DH_dom"/>
</dbReference>
<protein>
    <submittedName>
        <fullName evidence="4">RhoGEF domain-containing protein</fullName>
    </submittedName>
</protein>
<dbReference type="SMART" id="SM00325">
    <property type="entry name" value="RhoGEF"/>
    <property type="match status" value="1"/>
</dbReference>
<keyword evidence="5" id="KW-1185">Reference proteome</keyword>
<dbReference type="Gene3D" id="1.20.900.10">
    <property type="entry name" value="Dbl homology (DH) domain"/>
    <property type="match status" value="1"/>
</dbReference>
<evidence type="ECO:0000256" key="1">
    <source>
        <dbReference type="SAM" id="Coils"/>
    </source>
</evidence>
<name>A0A5J5EVQ5_9PEZI</name>
<dbReference type="PROSITE" id="PS50010">
    <property type="entry name" value="DH_2"/>
    <property type="match status" value="1"/>
</dbReference>
<dbReference type="Proteomes" id="UP000326924">
    <property type="component" value="Unassembled WGS sequence"/>
</dbReference>
<evidence type="ECO:0000313" key="4">
    <source>
        <dbReference type="EMBL" id="KAA8904653.1"/>
    </source>
</evidence>
<feature type="compositionally biased region" description="Basic and acidic residues" evidence="2">
    <location>
        <begin position="1039"/>
        <end position="1048"/>
    </location>
</feature>
<dbReference type="Pfam" id="PF12015">
    <property type="entry name" value="Bud3_N"/>
    <property type="match status" value="1"/>
</dbReference>